<dbReference type="OMA" id="STTICHG"/>
<evidence type="ECO:0000256" key="10">
    <source>
        <dbReference type="RuleBase" id="RU004334"/>
    </source>
</evidence>
<proteinExistence type="inferred from homology"/>
<evidence type="ECO:0000256" key="3">
    <source>
        <dbReference type="ARBA" id="ARBA00022771"/>
    </source>
</evidence>
<dbReference type="FunFam" id="3.30.50.10:FF:000003">
    <property type="entry name" value="Nuclear orphan receptor ROR-beta"/>
    <property type="match status" value="1"/>
</dbReference>
<evidence type="ECO:0000256" key="9">
    <source>
        <dbReference type="ARBA" id="ARBA00023242"/>
    </source>
</evidence>
<evidence type="ECO:0000256" key="6">
    <source>
        <dbReference type="ARBA" id="ARBA00023125"/>
    </source>
</evidence>
<keyword evidence="7 10" id="KW-0804">Transcription</keyword>
<evidence type="ECO:0000256" key="2">
    <source>
        <dbReference type="ARBA" id="ARBA00022723"/>
    </source>
</evidence>
<dbReference type="WBParaSite" id="MhA1_Contig91.frz3.fgene1">
    <property type="protein sequence ID" value="MhA1_Contig91.frz3.fgene1"/>
    <property type="gene ID" value="MhA1_Contig91.frz3.fgene1"/>
</dbReference>
<evidence type="ECO:0000313" key="14">
    <source>
        <dbReference type="Proteomes" id="UP000095281"/>
    </source>
</evidence>
<dbReference type="InterPro" id="IPR035500">
    <property type="entry name" value="NHR-like_dom_sf"/>
</dbReference>
<keyword evidence="6 10" id="KW-0238">DNA-binding</keyword>
<evidence type="ECO:0000256" key="11">
    <source>
        <dbReference type="SAM" id="MobiDB-lite"/>
    </source>
</evidence>
<evidence type="ECO:0000313" key="15">
    <source>
        <dbReference type="WBParaSite" id="MhA1_Contig91.frz3.fgene1"/>
    </source>
</evidence>
<dbReference type="Gene3D" id="1.10.565.10">
    <property type="entry name" value="Retinoid X Receptor"/>
    <property type="match status" value="1"/>
</dbReference>
<comment type="similarity">
    <text evidence="10">Belongs to the nuclear hormone receptor family.</text>
</comment>
<name>A0A1I8C079_MELHA</name>
<evidence type="ECO:0000256" key="4">
    <source>
        <dbReference type="ARBA" id="ARBA00022833"/>
    </source>
</evidence>
<dbReference type="InterPro" id="IPR001723">
    <property type="entry name" value="Nuclear_hrmn_rcpt"/>
</dbReference>
<comment type="subcellular location">
    <subcellularLocation>
        <location evidence="1 10">Nucleus</location>
    </subcellularLocation>
</comment>
<feature type="compositionally biased region" description="Polar residues" evidence="11">
    <location>
        <begin position="170"/>
        <end position="180"/>
    </location>
</feature>
<dbReference type="SMART" id="SM00399">
    <property type="entry name" value="ZnF_C4"/>
    <property type="match status" value="1"/>
</dbReference>
<accession>A0A1I8C079</accession>
<dbReference type="PANTHER" id="PTHR45805">
    <property type="entry name" value="NUCLEAR HORMONE RECEPTOR HR3-RELATED"/>
    <property type="match status" value="1"/>
</dbReference>
<dbReference type="AlphaFoldDB" id="A0A1I8C079"/>
<dbReference type="SUPFAM" id="SSF48508">
    <property type="entry name" value="Nuclear receptor ligand-binding domain"/>
    <property type="match status" value="1"/>
</dbReference>
<dbReference type="GO" id="GO:0008270">
    <property type="term" value="F:zinc ion binding"/>
    <property type="evidence" value="ECO:0007669"/>
    <property type="project" value="UniProtKB-KW"/>
</dbReference>
<dbReference type="GO" id="GO:0005634">
    <property type="term" value="C:nucleus"/>
    <property type="evidence" value="ECO:0007669"/>
    <property type="project" value="UniProtKB-SubCell"/>
</dbReference>
<dbReference type="InterPro" id="IPR000536">
    <property type="entry name" value="Nucl_hrmn_rcpt_lig-bd"/>
</dbReference>
<dbReference type="InterPro" id="IPR013088">
    <property type="entry name" value="Znf_NHR/GATA"/>
</dbReference>
<keyword evidence="5 10" id="KW-0805">Transcription regulation</keyword>
<keyword evidence="9 10" id="KW-0539">Nucleus</keyword>
<organism evidence="14 15">
    <name type="scientific">Meloidogyne hapla</name>
    <name type="common">Root-knot nematode worm</name>
    <dbReference type="NCBI Taxonomy" id="6305"/>
    <lineage>
        <taxon>Eukaryota</taxon>
        <taxon>Metazoa</taxon>
        <taxon>Ecdysozoa</taxon>
        <taxon>Nematoda</taxon>
        <taxon>Chromadorea</taxon>
        <taxon>Rhabditida</taxon>
        <taxon>Tylenchina</taxon>
        <taxon>Tylenchomorpha</taxon>
        <taxon>Tylenchoidea</taxon>
        <taxon>Meloidogynidae</taxon>
        <taxon>Meloidogyninae</taxon>
        <taxon>Meloidogyne</taxon>
    </lineage>
</organism>
<dbReference type="GO" id="GO:0000978">
    <property type="term" value="F:RNA polymerase II cis-regulatory region sequence-specific DNA binding"/>
    <property type="evidence" value="ECO:0007669"/>
    <property type="project" value="TreeGrafter"/>
</dbReference>
<reference evidence="15" key="1">
    <citation type="submission" date="2016-11" db="UniProtKB">
        <authorList>
            <consortium name="WormBaseParasite"/>
        </authorList>
    </citation>
    <scope>IDENTIFICATION</scope>
</reference>
<feature type="domain" description="Nuclear receptor" evidence="12">
    <location>
        <begin position="41"/>
        <end position="116"/>
    </location>
</feature>
<feature type="compositionally biased region" description="Low complexity" evidence="11">
    <location>
        <begin position="143"/>
        <end position="169"/>
    </location>
</feature>
<feature type="domain" description="NR LBD" evidence="13">
    <location>
        <begin position="321"/>
        <end position="558"/>
    </location>
</feature>
<dbReference type="SMART" id="SM00430">
    <property type="entry name" value="HOLI"/>
    <property type="match status" value="1"/>
</dbReference>
<dbReference type="Proteomes" id="UP000095281">
    <property type="component" value="Unplaced"/>
</dbReference>
<keyword evidence="2 10" id="KW-0479">Metal-binding</keyword>
<dbReference type="Pfam" id="PF00105">
    <property type="entry name" value="zf-C4"/>
    <property type="match status" value="1"/>
</dbReference>
<protein>
    <submittedName>
        <fullName evidence="15">Nuclear receptor domain-containing protein</fullName>
    </submittedName>
</protein>
<sequence>METSNTKGRKGTRLSHKIVITEGGENSSGLEIGDILAQIEVIPCKVCGDKSSGVHYGVITCEGCKGFFRRSQNNTTNYQCARQRNCIVDRVNRNRCQYCRLKKCVELGMSKDAVKFGRMSKKQRERVEDEVVRMCRQRSGEFSPSSSAPNSISSSPIIPQAASAPPYASTQQHFVSSLPNTGGDFKPFSPNGGVISSSSSSSAAYFNPNGIYHSTTICHGGESLNNSHSFIGHSSTEQMSSQHFLSHNNLLNQPTCSSTYTQQPPHGLAPISPSWAPQPFGQHPHLIAHPGAVPSSSGGYPSMSEPISLIQHGHSTVSSTVDDDLIKNVSRAYETAHPQSINHLETPFVSLIDSQQVSRLKNMNRTEGWLKFANELSSLIKCIIEFAKAVKGFHNLKQDDQIQALKQTTFDLSLIAMAQHYRIETETLHIDNLVLPVREFKCSDPTDETFGREIIKALECLGQFKLTTTETALLSAYVLLEQSSGTEDFVAQIKNCLSAQLHSRLSSSDVVDNFLNDLMGFLPKIRSLALLHLQCFGRFRRQIMQEIKMEVDNDDNNKYLEGLNNERNNQTSTDILASFPPLYIELFAPAQGTE</sequence>
<evidence type="ECO:0000256" key="8">
    <source>
        <dbReference type="ARBA" id="ARBA00023170"/>
    </source>
</evidence>
<dbReference type="InterPro" id="IPR044101">
    <property type="entry name" value="NR_DBD_ROR"/>
</dbReference>
<dbReference type="Pfam" id="PF00104">
    <property type="entry name" value="Hormone_recep"/>
    <property type="match status" value="1"/>
</dbReference>
<dbReference type="GO" id="GO:0004879">
    <property type="term" value="F:nuclear receptor activity"/>
    <property type="evidence" value="ECO:0007669"/>
    <property type="project" value="TreeGrafter"/>
</dbReference>
<dbReference type="CDD" id="cd06968">
    <property type="entry name" value="NR_DBD_ROR"/>
    <property type="match status" value="1"/>
</dbReference>
<dbReference type="SUPFAM" id="SSF57716">
    <property type="entry name" value="Glucocorticoid receptor-like (DNA-binding domain)"/>
    <property type="match status" value="1"/>
</dbReference>
<evidence type="ECO:0000256" key="7">
    <source>
        <dbReference type="ARBA" id="ARBA00023163"/>
    </source>
</evidence>
<keyword evidence="8 10" id="KW-0675">Receptor</keyword>
<dbReference type="PANTHER" id="PTHR45805:SF2">
    <property type="entry name" value="NUCLEAR HORMONE RECEPTOR HR3-RELATED"/>
    <property type="match status" value="1"/>
</dbReference>
<evidence type="ECO:0000259" key="13">
    <source>
        <dbReference type="PROSITE" id="PS51843"/>
    </source>
</evidence>
<dbReference type="PRINTS" id="PR00398">
    <property type="entry name" value="STRDHORMONER"/>
</dbReference>
<dbReference type="PRINTS" id="PR00047">
    <property type="entry name" value="STROIDFINGER"/>
</dbReference>
<keyword evidence="4 10" id="KW-0862">Zinc</keyword>
<feature type="region of interest" description="Disordered" evidence="11">
    <location>
        <begin position="138"/>
        <end position="182"/>
    </location>
</feature>
<dbReference type="PROSITE" id="PS00031">
    <property type="entry name" value="NUCLEAR_REC_DBD_1"/>
    <property type="match status" value="1"/>
</dbReference>
<dbReference type="PROSITE" id="PS51030">
    <property type="entry name" value="NUCLEAR_REC_DBD_2"/>
    <property type="match status" value="1"/>
</dbReference>
<evidence type="ECO:0000259" key="12">
    <source>
        <dbReference type="PROSITE" id="PS51030"/>
    </source>
</evidence>
<keyword evidence="14" id="KW-1185">Reference proteome</keyword>
<dbReference type="InterPro" id="IPR001628">
    <property type="entry name" value="Znf_hrmn_rcpt"/>
</dbReference>
<evidence type="ECO:0000256" key="5">
    <source>
        <dbReference type="ARBA" id="ARBA00023015"/>
    </source>
</evidence>
<evidence type="ECO:0000256" key="1">
    <source>
        <dbReference type="ARBA" id="ARBA00004123"/>
    </source>
</evidence>
<dbReference type="PROSITE" id="PS51843">
    <property type="entry name" value="NR_LBD"/>
    <property type="match status" value="1"/>
</dbReference>
<keyword evidence="3 10" id="KW-0863">Zinc-finger</keyword>
<dbReference type="Gene3D" id="3.30.50.10">
    <property type="entry name" value="Erythroid Transcription Factor GATA-1, subunit A"/>
    <property type="match status" value="1"/>
</dbReference>